<evidence type="ECO:0000256" key="1">
    <source>
        <dbReference type="ARBA" id="ARBA00000085"/>
    </source>
</evidence>
<dbReference type="EC" id="2.7.13.3" evidence="2"/>
<dbReference type="Pfam" id="PF02518">
    <property type="entry name" value="HATPase_c"/>
    <property type="match status" value="1"/>
</dbReference>
<dbReference type="InterPro" id="IPR036097">
    <property type="entry name" value="HisK_dim/P_sf"/>
</dbReference>
<dbReference type="InterPro" id="IPR003661">
    <property type="entry name" value="HisK_dim/P_dom"/>
</dbReference>
<dbReference type="Gene3D" id="3.30.450.20">
    <property type="entry name" value="PAS domain"/>
    <property type="match status" value="1"/>
</dbReference>
<feature type="domain" description="Histidine kinase" evidence="6">
    <location>
        <begin position="150"/>
        <end position="334"/>
    </location>
</feature>
<dbReference type="InterPro" id="IPR003594">
    <property type="entry name" value="HATPase_dom"/>
</dbReference>
<sequence>MTDIRLQFEQLMDHLQVPAFILDVETDGSFIFRGVNALLASAIGMSNNQLKAQNVYDVLPKRFADTVTANYARCVELRAAHKYEEVLGFETGEIWWLTTLSPLFDHEDRVIGIVGLAENITEYKHRQFEALESLVEMQKLSEKVSAFTGLAAHDLRGPLRQIRLVTEIAEDGFIDQGDGKKELLTMIKDVAARALEKVDEVLLHAQSFIDETDNTSEVDFAHLCADLMALLDPMSRFEVSYPALTLKTEPVALQLVLRNLMDNALKHATSRVEIEVERSKESDELVEIRVSDDGPGFADPKTALEQIKDLASNNKRGFGLSTVARLVASRGGHLWIGEPKLHPGATICWTANARLLISPDAS</sequence>
<organism evidence="8 9">
    <name type="scientific">Hoeflea algicola</name>
    <dbReference type="NCBI Taxonomy" id="2983763"/>
    <lineage>
        <taxon>Bacteria</taxon>
        <taxon>Pseudomonadati</taxon>
        <taxon>Pseudomonadota</taxon>
        <taxon>Alphaproteobacteria</taxon>
        <taxon>Hyphomicrobiales</taxon>
        <taxon>Rhizobiaceae</taxon>
        <taxon>Hoeflea</taxon>
    </lineage>
</organism>
<dbReference type="InterPro" id="IPR000700">
    <property type="entry name" value="PAS-assoc_C"/>
</dbReference>
<keyword evidence="3" id="KW-0808">Transferase</keyword>
<dbReference type="GO" id="GO:0016301">
    <property type="term" value="F:kinase activity"/>
    <property type="evidence" value="ECO:0007669"/>
    <property type="project" value="UniProtKB-KW"/>
</dbReference>
<dbReference type="NCBIfam" id="TIGR00229">
    <property type="entry name" value="sensory_box"/>
    <property type="match status" value="1"/>
</dbReference>
<keyword evidence="5" id="KW-0472">Membrane</keyword>
<name>A0ABT3Z4P2_9HYPH</name>
<dbReference type="InterPro" id="IPR013656">
    <property type="entry name" value="PAS_4"/>
</dbReference>
<proteinExistence type="predicted"/>
<dbReference type="CDD" id="cd00130">
    <property type="entry name" value="PAS"/>
    <property type="match status" value="1"/>
</dbReference>
<dbReference type="Proteomes" id="UP001073227">
    <property type="component" value="Unassembled WGS sequence"/>
</dbReference>
<dbReference type="RefSeq" id="WP_267652036.1">
    <property type="nucleotide sequence ID" value="NZ_JAOVZR010000001.1"/>
</dbReference>
<evidence type="ECO:0000259" key="6">
    <source>
        <dbReference type="PROSITE" id="PS50109"/>
    </source>
</evidence>
<dbReference type="SUPFAM" id="SSF55874">
    <property type="entry name" value="ATPase domain of HSP90 chaperone/DNA topoisomerase II/histidine kinase"/>
    <property type="match status" value="1"/>
</dbReference>
<evidence type="ECO:0000256" key="2">
    <source>
        <dbReference type="ARBA" id="ARBA00012438"/>
    </source>
</evidence>
<feature type="domain" description="PAC" evidence="7">
    <location>
        <begin position="81"/>
        <end position="132"/>
    </location>
</feature>
<dbReference type="InterPro" id="IPR035965">
    <property type="entry name" value="PAS-like_dom_sf"/>
</dbReference>
<dbReference type="EMBL" id="JAOVZR010000001">
    <property type="protein sequence ID" value="MCY0146359.1"/>
    <property type="molecule type" value="Genomic_DNA"/>
</dbReference>
<dbReference type="InterPro" id="IPR036890">
    <property type="entry name" value="HATPase_C_sf"/>
</dbReference>
<evidence type="ECO:0000256" key="3">
    <source>
        <dbReference type="ARBA" id="ARBA00022679"/>
    </source>
</evidence>
<dbReference type="Pfam" id="PF08448">
    <property type="entry name" value="PAS_4"/>
    <property type="match status" value="1"/>
</dbReference>
<evidence type="ECO:0000256" key="4">
    <source>
        <dbReference type="ARBA" id="ARBA00022777"/>
    </source>
</evidence>
<dbReference type="SUPFAM" id="SSF47384">
    <property type="entry name" value="Homodimeric domain of signal transducing histidine kinase"/>
    <property type="match status" value="1"/>
</dbReference>
<gene>
    <name evidence="8" type="ORF">OEG84_01160</name>
</gene>
<dbReference type="Gene3D" id="3.30.565.10">
    <property type="entry name" value="Histidine kinase-like ATPase, C-terminal domain"/>
    <property type="match status" value="1"/>
</dbReference>
<comment type="catalytic activity">
    <reaction evidence="1">
        <text>ATP + protein L-histidine = ADP + protein N-phospho-L-histidine.</text>
        <dbReference type="EC" id="2.7.13.3"/>
    </reaction>
</comment>
<comment type="caution">
    <text evidence="8">The sequence shown here is derived from an EMBL/GenBank/DDBJ whole genome shotgun (WGS) entry which is preliminary data.</text>
</comment>
<evidence type="ECO:0000313" key="9">
    <source>
        <dbReference type="Proteomes" id="UP001073227"/>
    </source>
</evidence>
<keyword evidence="4 8" id="KW-0418">Kinase</keyword>
<dbReference type="PROSITE" id="PS50109">
    <property type="entry name" value="HIS_KIN"/>
    <property type="match status" value="1"/>
</dbReference>
<evidence type="ECO:0000256" key="5">
    <source>
        <dbReference type="ARBA" id="ARBA00023136"/>
    </source>
</evidence>
<dbReference type="InterPro" id="IPR050351">
    <property type="entry name" value="BphY/WalK/GraS-like"/>
</dbReference>
<keyword evidence="9" id="KW-1185">Reference proteome</keyword>
<accession>A0ABT3Z4P2</accession>
<evidence type="ECO:0000259" key="7">
    <source>
        <dbReference type="PROSITE" id="PS50113"/>
    </source>
</evidence>
<evidence type="ECO:0000313" key="8">
    <source>
        <dbReference type="EMBL" id="MCY0146359.1"/>
    </source>
</evidence>
<protein>
    <recommendedName>
        <fullName evidence="2">histidine kinase</fullName>
        <ecNumber evidence="2">2.7.13.3</ecNumber>
    </recommendedName>
</protein>
<dbReference type="InterPro" id="IPR005467">
    <property type="entry name" value="His_kinase_dom"/>
</dbReference>
<reference evidence="8" key="1">
    <citation type="submission" date="2022-10" db="EMBL/GenBank/DDBJ databases">
        <title>Hoeflea sp. G2-23, isolated from marine algae.</title>
        <authorList>
            <person name="Kristyanto S."/>
            <person name="Kim J.M."/>
            <person name="Jeon C.O."/>
        </authorList>
    </citation>
    <scope>NUCLEOTIDE SEQUENCE</scope>
    <source>
        <strain evidence="8">G2-23</strain>
    </source>
</reference>
<dbReference type="PANTHER" id="PTHR42878:SF15">
    <property type="entry name" value="BACTERIOPHYTOCHROME"/>
    <property type="match status" value="1"/>
</dbReference>
<dbReference type="PROSITE" id="PS50113">
    <property type="entry name" value="PAC"/>
    <property type="match status" value="1"/>
</dbReference>
<dbReference type="InterPro" id="IPR000014">
    <property type="entry name" value="PAS"/>
</dbReference>
<dbReference type="CDD" id="cd00082">
    <property type="entry name" value="HisKA"/>
    <property type="match status" value="1"/>
</dbReference>
<dbReference type="SUPFAM" id="SSF55785">
    <property type="entry name" value="PYP-like sensor domain (PAS domain)"/>
    <property type="match status" value="1"/>
</dbReference>
<dbReference type="PANTHER" id="PTHR42878">
    <property type="entry name" value="TWO-COMPONENT HISTIDINE KINASE"/>
    <property type="match status" value="1"/>
</dbReference>
<dbReference type="Gene3D" id="1.10.287.130">
    <property type="match status" value="1"/>
</dbReference>
<dbReference type="SMART" id="SM00387">
    <property type="entry name" value="HATPase_c"/>
    <property type="match status" value="1"/>
</dbReference>